<dbReference type="PANTHER" id="PTHR11647">
    <property type="entry name" value="HYDRANTOINASE/DIHYDROPYRIMIDINASE FAMILY MEMBER"/>
    <property type="match status" value="1"/>
</dbReference>
<proteinExistence type="inferred from homology"/>
<evidence type="ECO:0000256" key="3">
    <source>
        <dbReference type="ARBA" id="ARBA00022723"/>
    </source>
</evidence>
<dbReference type="GO" id="GO:0005829">
    <property type="term" value="C:cytosol"/>
    <property type="evidence" value="ECO:0007669"/>
    <property type="project" value="TreeGrafter"/>
</dbReference>
<organism evidence="7 8">
    <name type="scientific">Bosea vaviloviae</name>
    <dbReference type="NCBI Taxonomy" id="1526658"/>
    <lineage>
        <taxon>Bacteria</taxon>
        <taxon>Pseudomonadati</taxon>
        <taxon>Pseudomonadota</taxon>
        <taxon>Alphaproteobacteria</taxon>
        <taxon>Hyphomicrobiales</taxon>
        <taxon>Boseaceae</taxon>
        <taxon>Bosea</taxon>
    </lineage>
</organism>
<dbReference type="SUPFAM" id="SSF51338">
    <property type="entry name" value="Composite domain of metallo-dependent hydrolases"/>
    <property type="match status" value="1"/>
</dbReference>
<protein>
    <submittedName>
        <fullName evidence="7">Dihydropyrimidinase</fullName>
        <ecNumber evidence="7">3.5.2.2</ecNumber>
    </submittedName>
</protein>
<keyword evidence="3" id="KW-0479">Metal-binding</keyword>
<dbReference type="InterPro" id="IPR011059">
    <property type="entry name" value="Metal-dep_hydrolase_composite"/>
</dbReference>
<dbReference type="NCBIfam" id="TIGR02033">
    <property type="entry name" value="D-hydantoinase"/>
    <property type="match status" value="1"/>
</dbReference>
<dbReference type="Gene3D" id="3.20.20.140">
    <property type="entry name" value="Metal-dependent hydrolases"/>
    <property type="match status" value="1"/>
</dbReference>
<dbReference type="CDD" id="cd01314">
    <property type="entry name" value="D-HYD"/>
    <property type="match status" value="1"/>
</dbReference>
<evidence type="ECO:0000259" key="6">
    <source>
        <dbReference type="Pfam" id="PF01979"/>
    </source>
</evidence>
<dbReference type="GO" id="GO:0046872">
    <property type="term" value="F:metal ion binding"/>
    <property type="evidence" value="ECO:0007669"/>
    <property type="project" value="UniProtKB-KW"/>
</dbReference>
<sequence>MTTQPYDLVVRGGTVGTSTGSFVADVAIRGGTIAAIGTGLGQGAREIDATGKYVLPGGIDTHAHVEQVSAGGLLNADSFESATTSAAFGGNTTLVSFAAQHRGLDLRKVVDDYAALAKRGALIDYAFHMIVANPDKKTIEQDLPELIREGHASIKIFMTYDLIKVDDEPLLDLMLTARQHRALICVHAENHGMISWMGRKLVERGYTAPKFHSISHPRGSESEAFTRLITQAALIDQPIMIFHVSTAEGAAVIRQARGQGLKVFAETCPQYLFLTKADLDKPGMEGAKWMCSPPPREIADQDALWQALALGDIQTISSDHAPYRFDETGKLSAGPNANFKQIANGLPGLETRLPLLFDALVSKGRPEFAGRGLEAFVDLTATAPAKIYNLPGKGAIQPGYDADIAIWDPKREVTITDEAMHDLTGFTPFAGHKVMGWPETVIRRGEEIVSEGTLKAKPGSGRWLSRTGGPAAEPTGKLVLEMDPARNFGATIL</sequence>
<dbReference type="SUPFAM" id="SSF51556">
    <property type="entry name" value="Metallo-dependent hydrolases"/>
    <property type="match status" value="1"/>
</dbReference>
<comment type="caution">
    <text evidence="7">The sequence shown here is derived from an EMBL/GenBank/DDBJ whole genome shotgun (WGS) entry which is preliminary data.</text>
</comment>
<accession>A0A0N1F8C5</accession>
<dbReference type="Gene3D" id="2.30.40.10">
    <property type="entry name" value="Urease, subunit C, domain 1"/>
    <property type="match status" value="1"/>
</dbReference>
<dbReference type="EC" id="3.5.2.2" evidence="7"/>
<dbReference type="InterPro" id="IPR032466">
    <property type="entry name" value="Metal_Hydrolase"/>
</dbReference>
<comment type="cofactor">
    <cofactor evidence="1">
        <name>Zn(2+)</name>
        <dbReference type="ChEBI" id="CHEBI:29105"/>
    </cofactor>
</comment>
<name>A0A0N1F8C5_9HYPH</name>
<dbReference type="InterPro" id="IPR006680">
    <property type="entry name" value="Amidohydro-rel"/>
</dbReference>
<evidence type="ECO:0000313" key="8">
    <source>
        <dbReference type="Proteomes" id="UP000037822"/>
    </source>
</evidence>
<comment type="PTM">
    <text evidence="5">Carbamylation allows a single lysine to coordinate two divalent metal cations.</text>
</comment>
<evidence type="ECO:0000256" key="4">
    <source>
        <dbReference type="ARBA" id="ARBA00022801"/>
    </source>
</evidence>
<dbReference type="NCBIfam" id="NF009941">
    <property type="entry name" value="PRK13404.1"/>
    <property type="match status" value="1"/>
</dbReference>
<reference evidence="7 8" key="1">
    <citation type="submission" date="2015-07" db="EMBL/GenBank/DDBJ databases">
        <title>Whole genome sequencing of Bosea vaviloviae isolated from cave pool.</title>
        <authorList>
            <person name="Tan N.E.H."/>
            <person name="Lee Y.P."/>
            <person name="Gan H.M."/>
            <person name="Barton H."/>
            <person name="Savka M.A."/>
        </authorList>
    </citation>
    <scope>NUCLEOTIDE SEQUENCE [LARGE SCALE GENOMIC DNA]</scope>
    <source>
        <strain evidence="7 8">SD260</strain>
    </source>
</reference>
<dbReference type="Pfam" id="PF01979">
    <property type="entry name" value="Amidohydro_1"/>
    <property type="match status" value="1"/>
</dbReference>
<feature type="domain" description="Amidohydrolase-related" evidence="6">
    <location>
        <begin position="53"/>
        <end position="446"/>
    </location>
</feature>
<keyword evidence="8" id="KW-1185">Reference proteome</keyword>
<evidence type="ECO:0000256" key="2">
    <source>
        <dbReference type="ARBA" id="ARBA00008829"/>
    </source>
</evidence>
<dbReference type="RefSeq" id="WP_054207421.1">
    <property type="nucleotide sequence ID" value="NZ_LGSZ01000013.1"/>
</dbReference>
<feature type="modified residue" description="N6-carboxylysine" evidence="5">
    <location>
        <position position="155"/>
    </location>
</feature>
<dbReference type="PANTHER" id="PTHR11647:SF1">
    <property type="entry name" value="COLLAPSIN RESPONSE MEDIATOR PROTEIN"/>
    <property type="match status" value="1"/>
</dbReference>
<keyword evidence="4 7" id="KW-0378">Hydrolase</keyword>
<dbReference type="GO" id="GO:0004157">
    <property type="term" value="F:dihydropyrimidinase activity"/>
    <property type="evidence" value="ECO:0007669"/>
    <property type="project" value="UniProtKB-EC"/>
</dbReference>
<dbReference type="OrthoDB" id="9775759at2"/>
<dbReference type="InterPro" id="IPR011778">
    <property type="entry name" value="Hydantoinase/dihydroPyrase"/>
</dbReference>
<dbReference type="Proteomes" id="UP000037822">
    <property type="component" value="Unassembled WGS sequence"/>
</dbReference>
<gene>
    <name evidence="7" type="ORF">AE618_02170</name>
</gene>
<dbReference type="AlphaFoldDB" id="A0A0N1F8C5"/>
<dbReference type="EMBL" id="LGSZ01000013">
    <property type="protein sequence ID" value="KPH82729.1"/>
    <property type="molecule type" value="Genomic_DNA"/>
</dbReference>
<evidence type="ECO:0000256" key="5">
    <source>
        <dbReference type="PIRSR" id="PIRSR611778-50"/>
    </source>
</evidence>
<dbReference type="InterPro" id="IPR050378">
    <property type="entry name" value="Metallo-dep_Hydrolases_sf"/>
</dbReference>
<dbReference type="PATRIC" id="fig|1526658.3.peg.3492"/>
<comment type="similarity">
    <text evidence="2">Belongs to the metallo-dependent hydrolases superfamily. Hydantoinase/dihydropyrimidinase family.</text>
</comment>
<evidence type="ECO:0000313" key="7">
    <source>
        <dbReference type="EMBL" id="KPH82729.1"/>
    </source>
</evidence>
<evidence type="ECO:0000256" key="1">
    <source>
        <dbReference type="ARBA" id="ARBA00001947"/>
    </source>
</evidence>
<dbReference type="FunFam" id="3.20.20.140:FF:000174">
    <property type="entry name" value="Dihydropyrimidinase-related protein 2"/>
    <property type="match status" value="1"/>
</dbReference>